<evidence type="ECO:0000313" key="7">
    <source>
        <dbReference type="EMBL" id="SDC18858.1"/>
    </source>
</evidence>
<dbReference type="Proteomes" id="UP000199452">
    <property type="component" value="Unassembled WGS sequence"/>
</dbReference>
<dbReference type="AlphaFoldDB" id="A0A1G6JJP1"/>
<dbReference type="STRING" id="1640674.SAMN05216323_102038"/>
<reference evidence="7 8" key="1">
    <citation type="submission" date="2016-09" db="EMBL/GenBank/DDBJ databases">
        <authorList>
            <person name="Capua I."/>
            <person name="De Benedictis P."/>
            <person name="Joannis T."/>
            <person name="Lombin L.H."/>
            <person name="Cattoli G."/>
        </authorList>
    </citation>
    <scope>NUCLEOTIDE SEQUENCE [LARGE SCALE GENOMIC DNA]</scope>
    <source>
        <strain evidence="7 8">A7P-90m</strain>
    </source>
</reference>
<dbReference type="GO" id="GO:0016990">
    <property type="term" value="F:arginine deiminase activity"/>
    <property type="evidence" value="ECO:0007669"/>
    <property type="project" value="UniProtKB-EC"/>
</dbReference>
<evidence type="ECO:0000256" key="5">
    <source>
        <dbReference type="ARBA" id="ARBA00049429"/>
    </source>
</evidence>
<comment type="similarity">
    <text evidence="2">Belongs to the arginine deiminase family.</text>
</comment>
<dbReference type="GO" id="GO:0019546">
    <property type="term" value="P:L-arginine deiminase pathway"/>
    <property type="evidence" value="ECO:0007669"/>
    <property type="project" value="TreeGrafter"/>
</dbReference>
<evidence type="ECO:0000256" key="6">
    <source>
        <dbReference type="PIRSR" id="PIRSR006356-1"/>
    </source>
</evidence>
<sequence>MDSRVDINVCSEIGQLEGVILHTPGAEVENMTPKNAQRALYSDILNLAVARKEYAQLSGVLSKVCKTYQIADLLTNVLVNEKSKELVIDQICHLENTYSIKDELLDLTPKELARQLIEGVILKRNNLTKFLSKERFSSSPLYNFYFTRDASISLLNEVLISKMANQVRQREALIMQAIFNLSGNFNAHTIDPLKVEDSKPIFIEGGDVLIAREDILLIGNGTRTSSQGIDFILDHLLSQKDQKKRYILVQELPESPESFIHLDMVFTFLDVDKCMVFEPLILQPNKYQTVQITIENGKVLNIKNVENLVVALKDLGMDLKPVYCGGKKDQWTQEREQWHSGANFFAIAPGKVIGYARNIYTMEEMNKNGFEIIRAKDVLTDRISLTDYERYVITIDGSELPRGGGGARCMTMPVRRKPVIW</sequence>
<dbReference type="InterPro" id="IPR003876">
    <property type="entry name" value="Arg_deiminase"/>
</dbReference>
<comment type="catalytic activity">
    <reaction evidence="5">
        <text>L-arginine + H2O = L-citrulline + NH4(+)</text>
        <dbReference type="Rhea" id="RHEA:19597"/>
        <dbReference type="ChEBI" id="CHEBI:15377"/>
        <dbReference type="ChEBI" id="CHEBI:28938"/>
        <dbReference type="ChEBI" id="CHEBI:32682"/>
        <dbReference type="ChEBI" id="CHEBI:57743"/>
        <dbReference type="EC" id="3.5.3.6"/>
    </reaction>
</comment>
<dbReference type="EC" id="3.5.3.6" evidence="3"/>
<evidence type="ECO:0000256" key="2">
    <source>
        <dbReference type="ARBA" id="ARBA00010206"/>
    </source>
</evidence>
<evidence type="ECO:0000256" key="1">
    <source>
        <dbReference type="ARBA" id="ARBA00005213"/>
    </source>
</evidence>
<dbReference type="Gene3D" id="3.75.10.10">
    <property type="entry name" value="L-arginine/glycine Amidinotransferase, Chain A"/>
    <property type="match status" value="1"/>
</dbReference>
<dbReference type="PIRSF" id="PIRSF006356">
    <property type="entry name" value="Arg_deiminase"/>
    <property type="match status" value="1"/>
</dbReference>
<keyword evidence="4" id="KW-0378">Hydrolase</keyword>
<dbReference type="RefSeq" id="WP_092437381.1">
    <property type="nucleotide sequence ID" value="NZ_FMYP01000020.1"/>
</dbReference>
<organism evidence="7 8">
    <name type="scientific">Williamwhitmania taraxaci</name>
    <dbReference type="NCBI Taxonomy" id="1640674"/>
    <lineage>
        <taxon>Bacteria</taxon>
        <taxon>Pseudomonadati</taxon>
        <taxon>Bacteroidota</taxon>
        <taxon>Bacteroidia</taxon>
        <taxon>Bacteroidales</taxon>
        <taxon>Williamwhitmaniaceae</taxon>
        <taxon>Williamwhitmania</taxon>
    </lineage>
</organism>
<evidence type="ECO:0000313" key="8">
    <source>
        <dbReference type="Proteomes" id="UP000199452"/>
    </source>
</evidence>
<dbReference type="OrthoDB" id="9807502at2"/>
<evidence type="ECO:0000256" key="3">
    <source>
        <dbReference type="ARBA" id="ARBA00012171"/>
    </source>
</evidence>
<name>A0A1G6JJP1_9BACT</name>
<dbReference type="EMBL" id="FMYP01000020">
    <property type="protein sequence ID" value="SDC18858.1"/>
    <property type="molecule type" value="Genomic_DNA"/>
</dbReference>
<dbReference type="PRINTS" id="PR01466">
    <property type="entry name" value="ARGDEIMINASE"/>
</dbReference>
<dbReference type="Pfam" id="PF02274">
    <property type="entry name" value="ADI"/>
    <property type="match status" value="1"/>
</dbReference>
<dbReference type="PANTHER" id="PTHR47271">
    <property type="entry name" value="ARGININE DEIMINASE"/>
    <property type="match status" value="1"/>
</dbReference>
<gene>
    <name evidence="7" type="ORF">SAMN05216323_102038</name>
</gene>
<dbReference type="SUPFAM" id="SSF55909">
    <property type="entry name" value="Pentein"/>
    <property type="match status" value="1"/>
</dbReference>
<dbReference type="PANTHER" id="PTHR47271:SF2">
    <property type="entry name" value="ARGININE DEIMINASE"/>
    <property type="match status" value="1"/>
</dbReference>
<dbReference type="Gene3D" id="1.10.3930.10">
    <property type="entry name" value="Arginine deiminase"/>
    <property type="match status" value="1"/>
</dbReference>
<protein>
    <recommendedName>
        <fullName evidence="3">arginine deiminase</fullName>
        <ecNumber evidence="3">3.5.3.6</ecNumber>
    </recommendedName>
</protein>
<keyword evidence="8" id="KW-1185">Reference proteome</keyword>
<evidence type="ECO:0000256" key="4">
    <source>
        <dbReference type="ARBA" id="ARBA00022801"/>
    </source>
</evidence>
<proteinExistence type="inferred from homology"/>
<accession>A0A1G6JJP1</accession>
<comment type="pathway">
    <text evidence="1">Amino-acid degradation; L-arginine degradation via ADI pathway; carbamoyl phosphate from L-arginine: step 1/2.</text>
</comment>
<feature type="active site" description="Amidino-cysteine intermediate" evidence="6">
    <location>
        <position position="409"/>
    </location>
</feature>